<dbReference type="InterPro" id="IPR049192">
    <property type="entry name" value="DUF4246_C"/>
</dbReference>
<evidence type="ECO:0000313" key="4">
    <source>
        <dbReference type="Proteomes" id="UP000008782"/>
    </source>
</evidence>
<proteinExistence type="predicted"/>
<gene>
    <name evidence="3" type="ORF">GLRG_04794</name>
</gene>
<dbReference type="GeneID" id="24410159"/>
<dbReference type="HOGENOM" id="CLU_1343147_0_0_1"/>
<dbReference type="AlphaFoldDB" id="E3QFL2"/>
<feature type="domain" description="DUF4246" evidence="2">
    <location>
        <begin position="44"/>
        <end position="199"/>
    </location>
</feature>
<dbReference type="RefSeq" id="XP_008093670.1">
    <property type="nucleotide sequence ID" value="XM_008095479.1"/>
</dbReference>
<dbReference type="STRING" id="645133.E3QFL2"/>
<name>E3QFL2_COLGM</name>
<dbReference type="PANTHER" id="PTHR33119:SF1">
    <property type="entry name" value="FE2OG DIOXYGENASE DOMAIN-CONTAINING PROTEIN"/>
    <property type="match status" value="1"/>
</dbReference>
<evidence type="ECO:0000259" key="2">
    <source>
        <dbReference type="Pfam" id="PF14033"/>
    </source>
</evidence>
<evidence type="ECO:0000313" key="3">
    <source>
        <dbReference type="EMBL" id="EFQ29650.1"/>
    </source>
</evidence>
<dbReference type="Pfam" id="PF14033">
    <property type="entry name" value="DUF4246"/>
    <property type="match status" value="1"/>
</dbReference>
<reference evidence="4" key="1">
    <citation type="journal article" date="2012" name="Nat. Genet.">
        <title>Lifestyle transitions in plant pathogenic Colletotrichum fungi deciphered by genome and transcriptome analyses.</title>
        <authorList>
            <person name="O'Connell R.J."/>
            <person name="Thon M.R."/>
            <person name="Hacquard S."/>
            <person name="Amyotte S.G."/>
            <person name="Kleemann J."/>
            <person name="Torres M.F."/>
            <person name="Damm U."/>
            <person name="Buiate E.A."/>
            <person name="Epstein L."/>
            <person name="Alkan N."/>
            <person name="Altmueller J."/>
            <person name="Alvarado-Balderrama L."/>
            <person name="Bauser C.A."/>
            <person name="Becker C."/>
            <person name="Birren B.W."/>
            <person name="Chen Z."/>
            <person name="Choi J."/>
            <person name="Crouch J.A."/>
            <person name="Duvick J.P."/>
            <person name="Farman M.A."/>
            <person name="Gan P."/>
            <person name="Heiman D."/>
            <person name="Henrissat B."/>
            <person name="Howard R.J."/>
            <person name="Kabbage M."/>
            <person name="Koch C."/>
            <person name="Kracher B."/>
            <person name="Kubo Y."/>
            <person name="Law A.D."/>
            <person name="Lebrun M.-H."/>
            <person name="Lee Y.-H."/>
            <person name="Miyara I."/>
            <person name="Moore N."/>
            <person name="Neumann U."/>
            <person name="Nordstroem K."/>
            <person name="Panaccione D.G."/>
            <person name="Panstruga R."/>
            <person name="Place M."/>
            <person name="Proctor R.H."/>
            <person name="Prusky D."/>
            <person name="Rech G."/>
            <person name="Reinhardt R."/>
            <person name="Rollins J.A."/>
            <person name="Rounsley S."/>
            <person name="Schardl C.L."/>
            <person name="Schwartz D.C."/>
            <person name="Shenoy N."/>
            <person name="Shirasu K."/>
            <person name="Sikhakolli U.R."/>
            <person name="Stueber K."/>
            <person name="Sukno S.A."/>
            <person name="Sweigard J.A."/>
            <person name="Takano Y."/>
            <person name="Takahara H."/>
            <person name="Trail F."/>
            <person name="van der Does H.C."/>
            <person name="Voll L.M."/>
            <person name="Will I."/>
            <person name="Young S."/>
            <person name="Zeng Q."/>
            <person name="Zhang J."/>
            <person name="Zhou S."/>
            <person name="Dickman M.B."/>
            <person name="Schulze-Lefert P."/>
            <person name="Ver Loren van Themaat E."/>
            <person name="Ma L.-J."/>
            <person name="Vaillancourt L.J."/>
        </authorList>
    </citation>
    <scope>NUCLEOTIDE SEQUENCE [LARGE SCALE GENOMIC DNA]</scope>
    <source>
        <strain evidence="4">M1.001 / M2 / FGSC 10212</strain>
    </source>
</reference>
<dbReference type="OrthoDB" id="415532at2759"/>
<organism evidence="4">
    <name type="scientific">Colletotrichum graminicola (strain M1.001 / M2 / FGSC 10212)</name>
    <name type="common">Maize anthracnose fungus</name>
    <name type="synonym">Glomerella graminicola</name>
    <dbReference type="NCBI Taxonomy" id="645133"/>
    <lineage>
        <taxon>Eukaryota</taxon>
        <taxon>Fungi</taxon>
        <taxon>Dikarya</taxon>
        <taxon>Ascomycota</taxon>
        <taxon>Pezizomycotina</taxon>
        <taxon>Sordariomycetes</taxon>
        <taxon>Hypocreomycetidae</taxon>
        <taxon>Glomerellales</taxon>
        <taxon>Glomerellaceae</taxon>
        <taxon>Colletotrichum</taxon>
        <taxon>Colletotrichum graminicola species complex</taxon>
    </lineage>
</organism>
<protein>
    <recommendedName>
        <fullName evidence="2">DUF4246 domain-containing protein</fullName>
    </recommendedName>
</protein>
<accession>E3QFL2</accession>
<dbReference type="InterPro" id="IPR025340">
    <property type="entry name" value="DUF4246"/>
</dbReference>
<dbReference type="PANTHER" id="PTHR33119">
    <property type="entry name" value="IFI3P"/>
    <property type="match status" value="1"/>
</dbReference>
<evidence type="ECO:0000256" key="1">
    <source>
        <dbReference type="SAM" id="MobiDB-lite"/>
    </source>
</evidence>
<keyword evidence="4" id="KW-1185">Reference proteome</keyword>
<dbReference type="VEuPathDB" id="FungiDB:GLRG_04794"/>
<feature type="region of interest" description="Disordered" evidence="1">
    <location>
        <begin position="71"/>
        <end position="90"/>
    </location>
</feature>
<dbReference type="Proteomes" id="UP000008782">
    <property type="component" value="Unassembled WGS sequence"/>
</dbReference>
<sequence>MPLWRLVYDNVYGSDNHLSLRIECSDPGRKYPSTPPPWDPLGLRDDYSSGLIDMVEWESRTHQWLKTQQVVDRPEPSFGPESDRRGYGWESSWQRTPNISTGKSGVIGDSNSIQVIVKLSALYLTPESPICSTEDEWALDGVPNEHICATAIYVFDDNNVTDTRISFRSRFDGLELEQECLFDPDDTRPIEEVFGFTHRSQRSR</sequence>
<dbReference type="EMBL" id="GG697345">
    <property type="protein sequence ID" value="EFQ29650.1"/>
    <property type="molecule type" value="Genomic_DNA"/>
</dbReference>